<dbReference type="OMA" id="HINHIMG"/>
<dbReference type="AlphaFoldDB" id="G3P6P8"/>
<dbReference type="Bgee" id="ENSGACG00000010049">
    <property type="expression patterns" value="Expressed in spleen and 13 other cell types or tissues"/>
</dbReference>
<reference evidence="1" key="2">
    <citation type="submission" date="2024-04" db="UniProtKB">
        <authorList>
            <consortium name="Ensembl"/>
        </authorList>
    </citation>
    <scope>IDENTIFICATION</scope>
</reference>
<dbReference type="InParanoid" id="G3P6P8"/>
<proteinExistence type="predicted"/>
<organism evidence="1">
    <name type="scientific">Gasterosteus aculeatus</name>
    <name type="common">Three-spined stickleback</name>
    <dbReference type="NCBI Taxonomy" id="69293"/>
    <lineage>
        <taxon>Eukaryota</taxon>
        <taxon>Metazoa</taxon>
        <taxon>Chordata</taxon>
        <taxon>Craniata</taxon>
        <taxon>Vertebrata</taxon>
        <taxon>Euteleostomi</taxon>
        <taxon>Actinopterygii</taxon>
        <taxon>Neopterygii</taxon>
        <taxon>Teleostei</taxon>
        <taxon>Neoteleostei</taxon>
        <taxon>Acanthomorphata</taxon>
        <taxon>Eupercaria</taxon>
        <taxon>Perciformes</taxon>
        <taxon>Cottioidei</taxon>
        <taxon>Gasterosteales</taxon>
        <taxon>Gasterosteidae</taxon>
        <taxon>Gasterosteus</taxon>
    </lineage>
</organism>
<sequence>MQCVNVLKKRSLEAEVEPWSCRPKRVCFGAELQVTECPMETSHTFTVSNQQQEQQVRVGRSRSPLLCCSRCLGGEPGHINHIMGH</sequence>
<protein>
    <submittedName>
        <fullName evidence="1">Uncharacterized protein</fullName>
    </submittedName>
</protein>
<accession>G3P6P8</accession>
<dbReference type="Ensembl" id="ENSGACT00000013296.1">
    <property type="protein sequence ID" value="ENSGACP00000013271.1"/>
    <property type="gene ID" value="ENSGACG00000010049.1"/>
</dbReference>
<name>G3P6P8_GASAC</name>
<reference evidence="1" key="1">
    <citation type="submission" date="2006-01" db="EMBL/GenBank/DDBJ databases">
        <authorList>
            <person name="Lindblad-Toh K."/>
            <person name="Mauceli E."/>
            <person name="Grabherr M."/>
            <person name="Chang J.L."/>
            <person name="Lander E.S."/>
        </authorList>
    </citation>
    <scope>NUCLEOTIDE SEQUENCE [LARGE SCALE GENOMIC DNA]</scope>
</reference>
<evidence type="ECO:0000313" key="1">
    <source>
        <dbReference type="Ensembl" id="ENSGACP00000013271.1"/>
    </source>
</evidence>